<dbReference type="AlphaFoldDB" id="A0A3M0SZF0"/>
<evidence type="ECO:0000313" key="1">
    <source>
        <dbReference type="EMBL" id="RMD03132.1"/>
    </source>
</evidence>
<evidence type="ECO:0000313" key="2">
    <source>
        <dbReference type="Proteomes" id="UP000277999"/>
    </source>
</evidence>
<dbReference type="Gene3D" id="3.40.50.1860">
    <property type="match status" value="1"/>
</dbReference>
<sequence length="85" mass="9637">MINDLIYGIKNGIKEYNLDHIKSVISDFKSQNIDTIILGCTELPVAFQMLNIEGNYIDPTKIIAQSAIRFVGKEIINFKIDNVSY</sequence>
<dbReference type="Proteomes" id="UP000277999">
    <property type="component" value="Unassembled WGS sequence"/>
</dbReference>
<proteinExistence type="predicted"/>
<name>A0A3M0SZF0_9CLOT</name>
<dbReference type="SUPFAM" id="SSF53681">
    <property type="entry name" value="Aspartate/glutamate racemase"/>
    <property type="match status" value="1"/>
</dbReference>
<organism evidence="1 2">
    <name type="scientific">Clostridium autoethanogenum</name>
    <dbReference type="NCBI Taxonomy" id="84023"/>
    <lineage>
        <taxon>Bacteria</taxon>
        <taxon>Bacillati</taxon>
        <taxon>Bacillota</taxon>
        <taxon>Clostridia</taxon>
        <taxon>Eubacteriales</taxon>
        <taxon>Clostridiaceae</taxon>
        <taxon>Clostridium</taxon>
    </lineage>
</organism>
<comment type="caution">
    <text evidence="1">The sequence shown here is derived from an EMBL/GenBank/DDBJ whole genome shotgun (WGS) entry which is preliminary data.</text>
</comment>
<accession>A0A3M0SZF0</accession>
<dbReference type="EMBL" id="RFAQ01000007">
    <property type="protein sequence ID" value="RMD03132.1"/>
    <property type="molecule type" value="Genomic_DNA"/>
</dbReference>
<gene>
    <name evidence="1" type="ORF">D9O40_03915</name>
</gene>
<dbReference type="GO" id="GO:0016855">
    <property type="term" value="F:racemase and epimerase activity, acting on amino acids and derivatives"/>
    <property type="evidence" value="ECO:0007669"/>
    <property type="project" value="InterPro"/>
</dbReference>
<evidence type="ECO:0008006" key="3">
    <source>
        <dbReference type="Google" id="ProtNLM"/>
    </source>
</evidence>
<protein>
    <recommendedName>
        <fullName evidence="3">Aspartate racemase</fullName>
    </recommendedName>
</protein>
<dbReference type="InterPro" id="IPR001920">
    <property type="entry name" value="Asp/Glu_race"/>
</dbReference>
<reference evidence="1 2" key="1">
    <citation type="submission" date="2018-10" db="EMBL/GenBank/DDBJ databases">
        <title>Genome-centric metagenomics revealed C2 chemical producing, CO utilizing Clostridium with novel acetogenic gene cluster.</title>
        <authorList>
            <person name="Kang H."/>
            <person name="Park B."/>
            <person name="Choi I.G."/>
            <person name="Chang I.S."/>
        </authorList>
    </citation>
    <scope>NUCLEOTIDE SEQUENCE [LARGE SCALE GENOMIC DNA]</scope>
    <source>
        <strain evidence="1 2">H21-9</strain>
    </source>
</reference>